<protein>
    <recommendedName>
        <fullName evidence="2">GAF domain-containing protein</fullName>
    </recommendedName>
</protein>
<evidence type="ECO:0000256" key="1">
    <source>
        <dbReference type="SAM" id="MobiDB-lite"/>
    </source>
</evidence>
<evidence type="ECO:0000259" key="2">
    <source>
        <dbReference type="Pfam" id="PF01590"/>
    </source>
</evidence>
<dbReference type="OrthoDB" id="21225at2759"/>
<evidence type="ECO:0000313" key="4">
    <source>
        <dbReference type="EnsemblFungi" id="PTTG_12581-t43_1-p1"/>
    </source>
</evidence>
<keyword evidence="5" id="KW-1185">Reference proteome</keyword>
<dbReference type="AlphaFoldDB" id="A0A180GAV3"/>
<dbReference type="EMBL" id="ADAS02000124">
    <property type="protein sequence ID" value="OAV89578.1"/>
    <property type="molecule type" value="Genomic_DNA"/>
</dbReference>
<feature type="compositionally biased region" description="Basic residues" evidence="1">
    <location>
        <begin position="83"/>
        <end position="92"/>
    </location>
</feature>
<evidence type="ECO:0000313" key="3">
    <source>
        <dbReference type="EMBL" id="OAV89578.1"/>
    </source>
</evidence>
<gene>
    <name evidence="3" type="ORF">PTTG_12581</name>
</gene>
<dbReference type="PANTHER" id="PTHR43102:SF2">
    <property type="entry name" value="GAF DOMAIN-CONTAINING PROTEIN"/>
    <property type="match status" value="1"/>
</dbReference>
<reference evidence="3" key="2">
    <citation type="submission" date="2016-05" db="EMBL/GenBank/DDBJ databases">
        <title>Comparative analysis highlights variable genome content of wheat rusts and divergence of the mating loci.</title>
        <authorList>
            <person name="Cuomo C.A."/>
            <person name="Bakkeren G."/>
            <person name="Szabo L."/>
            <person name="Khalil H."/>
            <person name="Joly D."/>
            <person name="Goldberg J."/>
            <person name="Young S."/>
            <person name="Zeng Q."/>
            <person name="Fellers J."/>
        </authorList>
    </citation>
    <scope>NUCLEOTIDE SEQUENCE [LARGE SCALE GENOMIC DNA]</scope>
    <source>
        <strain evidence="3">1-1 BBBD Race 1</strain>
    </source>
</reference>
<dbReference type="InterPro" id="IPR029016">
    <property type="entry name" value="GAF-like_dom_sf"/>
</dbReference>
<dbReference type="Gene3D" id="3.30.450.40">
    <property type="match status" value="1"/>
</dbReference>
<dbReference type="EnsemblFungi" id="PTTG_12581-t43_1">
    <property type="protein sequence ID" value="PTTG_12581-t43_1-p1"/>
    <property type="gene ID" value="PTTG_12581"/>
</dbReference>
<reference evidence="4 5" key="3">
    <citation type="journal article" date="2017" name="G3 (Bethesda)">
        <title>Comparative analysis highlights variable genome content of wheat rusts and divergence of the mating loci.</title>
        <authorList>
            <person name="Cuomo C.A."/>
            <person name="Bakkeren G."/>
            <person name="Khalil H.B."/>
            <person name="Panwar V."/>
            <person name="Joly D."/>
            <person name="Linning R."/>
            <person name="Sakthikumar S."/>
            <person name="Song X."/>
            <person name="Adiconis X."/>
            <person name="Fan L."/>
            <person name="Goldberg J.M."/>
            <person name="Levin J.Z."/>
            <person name="Young S."/>
            <person name="Zeng Q."/>
            <person name="Anikster Y."/>
            <person name="Bruce M."/>
            <person name="Wang M."/>
            <person name="Yin C."/>
            <person name="McCallum B."/>
            <person name="Szabo L.J."/>
            <person name="Hulbert S."/>
            <person name="Chen X."/>
            <person name="Fellers J.P."/>
        </authorList>
    </citation>
    <scope>NUCLEOTIDE SEQUENCE</scope>
    <source>
        <strain evidence="4">isolate 1-1 / race 1 (BBBD)</strain>
        <strain evidence="5">Isolate 1-1 / race 1 (BBBD)</strain>
    </source>
</reference>
<reference evidence="4" key="4">
    <citation type="submission" date="2025-05" db="UniProtKB">
        <authorList>
            <consortium name="EnsemblFungi"/>
        </authorList>
    </citation>
    <scope>IDENTIFICATION</scope>
    <source>
        <strain evidence="4">isolate 1-1 / race 1 (BBBD)</strain>
    </source>
</reference>
<dbReference type="Pfam" id="PF01590">
    <property type="entry name" value="GAF"/>
    <property type="match status" value="1"/>
</dbReference>
<feature type="compositionally biased region" description="Low complexity" evidence="1">
    <location>
        <begin position="539"/>
        <end position="558"/>
    </location>
</feature>
<name>A0A180GAV3_PUCT1</name>
<feature type="region of interest" description="Disordered" evidence="1">
    <location>
        <begin position="72"/>
        <end position="92"/>
    </location>
</feature>
<proteinExistence type="predicted"/>
<dbReference type="VEuPathDB" id="FungiDB:PTTG_12581"/>
<dbReference type="Proteomes" id="UP000005240">
    <property type="component" value="Unassembled WGS sequence"/>
</dbReference>
<dbReference type="SUPFAM" id="SSF55781">
    <property type="entry name" value="GAF domain-like"/>
    <property type="match status" value="1"/>
</dbReference>
<reference evidence="3" key="1">
    <citation type="submission" date="2009-11" db="EMBL/GenBank/DDBJ databases">
        <authorList>
            <consortium name="The Broad Institute Genome Sequencing Platform"/>
            <person name="Ward D."/>
            <person name="Feldgarden M."/>
            <person name="Earl A."/>
            <person name="Young S.K."/>
            <person name="Zeng Q."/>
            <person name="Koehrsen M."/>
            <person name="Alvarado L."/>
            <person name="Berlin A."/>
            <person name="Bochicchio J."/>
            <person name="Borenstein D."/>
            <person name="Chapman S.B."/>
            <person name="Chen Z."/>
            <person name="Engels R."/>
            <person name="Freedman E."/>
            <person name="Gellesch M."/>
            <person name="Goldberg J."/>
            <person name="Griggs A."/>
            <person name="Gujja S."/>
            <person name="Heilman E."/>
            <person name="Heiman D."/>
            <person name="Hepburn T."/>
            <person name="Howarth C."/>
            <person name="Jen D."/>
            <person name="Larson L."/>
            <person name="Lewis B."/>
            <person name="Mehta T."/>
            <person name="Park D."/>
            <person name="Pearson M."/>
            <person name="Roberts A."/>
            <person name="Saif S."/>
            <person name="Shea T."/>
            <person name="Shenoy N."/>
            <person name="Sisk P."/>
            <person name="Stolte C."/>
            <person name="Sykes S."/>
            <person name="Thomson T."/>
            <person name="Walk T."/>
            <person name="White J."/>
            <person name="Yandava C."/>
            <person name="Izard J."/>
            <person name="Baranova O.V."/>
            <person name="Blanton J.M."/>
            <person name="Tanner A.C."/>
            <person name="Dewhirst F.E."/>
            <person name="Haas B."/>
            <person name="Nusbaum C."/>
            <person name="Birren B."/>
        </authorList>
    </citation>
    <scope>NUCLEOTIDE SEQUENCE [LARGE SCALE GENOMIC DNA]</scope>
    <source>
        <strain evidence="3">1-1 BBBD Race 1</strain>
    </source>
</reference>
<feature type="region of interest" description="Disordered" evidence="1">
    <location>
        <begin position="514"/>
        <end position="565"/>
    </location>
</feature>
<accession>A0A180GAV3</accession>
<dbReference type="PANTHER" id="PTHR43102">
    <property type="entry name" value="SLR1143 PROTEIN"/>
    <property type="match status" value="1"/>
</dbReference>
<dbReference type="InterPro" id="IPR003018">
    <property type="entry name" value="GAF"/>
</dbReference>
<sequence length="730" mass="80998">MAHLIACPRGITLPYSSLFNVGLRDKSSRPVKSRPSEYFWKKAISESISDAAPQGENDEGPNEIWLDSHAPALSDSENESTPKVKKTAPVKSKKKRFTQIRRIAFKAFTLKSDGTSRHKNIVTSTEIICRQEKLDDSDQYGTATPKANKRITIFNSWKVKSTGAKTQVQKMVAVLKTRISASSPADQQPKTWDEYHRYYANEQIDVLNPPLPPMEPEGEEDTPSAFQSRFYMAPRPANEPARQLVLNRLGVLGEKGFDETDEGMARSKARAEAGDKLMEEGKVPVSLEEPWERRDSLVSEESSMGVDEARAMMDGVRRGQLPPETLEQHPVFRKIVKQCRELFGTALSMLSILDDDRQIFLAESGLGGKRDISRDIGFCAHTILSGRKGFTVLDTHKDWRFENGPLTQNFGSRFYAGVPLMAPNLDGSQESEDNACPIGTLCIVDTAPRESFSVEDRKKLVYMSEYARREIEKWFAKKMERKMKNLSAGQENWNHELKRVISSTSDGDEILESEVLSDTPASPDQTVTTSKRSSFRRLASISSISTAPTSPASHTHTALKSPTKTGPSLFEDVNAVVKPKMRKVFDLATKLIGETLSLSLVYLTAVVPHGESNELGRTLIISGHNIPLPVPVFDAGLHLRALRAPEGGFLYQNPSVEECEEDSLQPRGSGTKPYASAMLLAVGTEAQPNSGGFVLAGYTDDPKRVFGAEDVGFMKQFAQELSRYTSRLQL</sequence>
<feature type="domain" description="GAF" evidence="2">
    <location>
        <begin position="330"/>
        <end position="458"/>
    </location>
</feature>
<feature type="compositionally biased region" description="Polar residues" evidence="1">
    <location>
        <begin position="519"/>
        <end position="532"/>
    </location>
</feature>
<evidence type="ECO:0000313" key="5">
    <source>
        <dbReference type="Proteomes" id="UP000005240"/>
    </source>
</evidence>
<dbReference type="STRING" id="630390.A0A180GAV3"/>
<organism evidence="3">
    <name type="scientific">Puccinia triticina (isolate 1-1 / race 1 (BBBD))</name>
    <name type="common">Brown leaf rust fungus</name>
    <dbReference type="NCBI Taxonomy" id="630390"/>
    <lineage>
        <taxon>Eukaryota</taxon>
        <taxon>Fungi</taxon>
        <taxon>Dikarya</taxon>
        <taxon>Basidiomycota</taxon>
        <taxon>Pucciniomycotina</taxon>
        <taxon>Pucciniomycetes</taxon>
        <taxon>Pucciniales</taxon>
        <taxon>Pucciniaceae</taxon>
        <taxon>Puccinia</taxon>
    </lineage>
</organism>